<dbReference type="CDD" id="cd01820">
    <property type="entry name" value="PAF_acetylesterase_like"/>
    <property type="match status" value="1"/>
</dbReference>
<dbReference type="PANTHER" id="PTHR11852">
    <property type="entry name" value="PLATELET-ACTIVATING FACTOR ACETYLHYDROLASE"/>
    <property type="match status" value="1"/>
</dbReference>
<dbReference type="PANTHER" id="PTHR11852:SF0">
    <property type="entry name" value="PLATELET-ACTIVATING FACTOR ACETYLHYDROLASE IB SUBUNIT BETA HOMOLOG"/>
    <property type="match status" value="1"/>
</dbReference>
<feature type="domain" description="SGNH hydrolase-type esterase" evidence="3">
    <location>
        <begin position="75"/>
        <end position="238"/>
    </location>
</feature>
<organism evidence="4 5">
    <name type="scientific">Glaciecola siphonariae</name>
    <dbReference type="NCBI Taxonomy" id="521012"/>
    <lineage>
        <taxon>Bacteria</taxon>
        <taxon>Pseudomonadati</taxon>
        <taxon>Pseudomonadota</taxon>
        <taxon>Gammaproteobacteria</taxon>
        <taxon>Alteromonadales</taxon>
        <taxon>Alteromonadaceae</taxon>
        <taxon>Glaciecola</taxon>
    </lineage>
</organism>
<protein>
    <submittedName>
        <fullName evidence="4">Platelet-activating factor acetylhydrolase IB subunit</fullName>
    </submittedName>
</protein>
<evidence type="ECO:0000313" key="4">
    <source>
        <dbReference type="EMBL" id="MFC4701466.1"/>
    </source>
</evidence>
<dbReference type="Gene3D" id="3.40.50.1110">
    <property type="entry name" value="SGNH hydrolase"/>
    <property type="match status" value="1"/>
</dbReference>
<sequence length="259" mass="29712">MPKFITKVLTLMLIAFSSTYSQATTDNDSEKDEQTPLSVQATVHTAEWAVDWWLPRHQQKLDEVARRNGEIDLIFLGDSITHNWESKAPQYWQTFYQHRKALNLGFGGDRTEHVLWRLRHGAVDGLDPKLVVLMIGTNNTGHRQDAAEDTALGVKYIIDELKQRLPNSKILLLAIFPRGESSDDPLRILNEEVNQLIKAYSDNDSVFWLNINHLFLDESGDLSTSVMNDLLHPETPQYKIWAQAIEPYVVRFVDGQTRE</sequence>
<feature type="signal peptide" evidence="2">
    <location>
        <begin position="1"/>
        <end position="23"/>
    </location>
</feature>
<keyword evidence="2" id="KW-0732">Signal</keyword>
<evidence type="ECO:0000256" key="2">
    <source>
        <dbReference type="SAM" id="SignalP"/>
    </source>
</evidence>
<dbReference type="SUPFAM" id="SSF52266">
    <property type="entry name" value="SGNH hydrolase"/>
    <property type="match status" value="1"/>
</dbReference>
<dbReference type="EMBL" id="JBHSGU010000009">
    <property type="protein sequence ID" value="MFC4701466.1"/>
    <property type="molecule type" value="Genomic_DNA"/>
</dbReference>
<evidence type="ECO:0000256" key="1">
    <source>
        <dbReference type="ARBA" id="ARBA00038184"/>
    </source>
</evidence>
<evidence type="ECO:0000259" key="3">
    <source>
        <dbReference type="Pfam" id="PF13472"/>
    </source>
</evidence>
<keyword evidence="5" id="KW-1185">Reference proteome</keyword>
<feature type="chain" id="PRO_5046045707" evidence="2">
    <location>
        <begin position="24"/>
        <end position="259"/>
    </location>
</feature>
<dbReference type="Pfam" id="PF13472">
    <property type="entry name" value="Lipase_GDSL_2"/>
    <property type="match status" value="1"/>
</dbReference>
<gene>
    <name evidence="4" type="ORF">ACFO4O_14970</name>
</gene>
<dbReference type="InterPro" id="IPR013830">
    <property type="entry name" value="SGNH_hydro"/>
</dbReference>
<comment type="caution">
    <text evidence="4">The sequence shown here is derived from an EMBL/GenBank/DDBJ whole genome shotgun (WGS) entry which is preliminary data.</text>
</comment>
<dbReference type="RefSeq" id="WP_382409960.1">
    <property type="nucleotide sequence ID" value="NZ_JBHSGU010000009.1"/>
</dbReference>
<dbReference type="InterPro" id="IPR036514">
    <property type="entry name" value="SGNH_hydro_sf"/>
</dbReference>
<proteinExistence type="inferred from homology"/>
<name>A0ABV9LY18_9ALTE</name>
<comment type="similarity">
    <text evidence="1">Belongs to the 'GDSL' lipolytic enzyme family. Platelet-activating factor acetylhydrolase IB beta/gamma subunits subfamily.</text>
</comment>
<evidence type="ECO:0000313" key="5">
    <source>
        <dbReference type="Proteomes" id="UP001595897"/>
    </source>
</evidence>
<reference evidence="5" key="1">
    <citation type="journal article" date="2019" name="Int. J. Syst. Evol. Microbiol.">
        <title>The Global Catalogue of Microorganisms (GCM) 10K type strain sequencing project: providing services to taxonomists for standard genome sequencing and annotation.</title>
        <authorList>
            <consortium name="The Broad Institute Genomics Platform"/>
            <consortium name="The Broad Institute Genome Sequencing Center for Infectious Disease"/>
            <person name="Wu L."/>
            <person name="Ma J."/>
        </authorList>
    </citation>
    <scope>NUCLEOTIDE SEQUENCE [LARGE SCALE GENOMIC DNA]</scope>
    <source>
        <strain evidence="5">KACC 12507</strain>
    </source>
</reference>
<dbReference type="Proteomes" id="UP001595897">
    <property type="component" value="Unassembled WGS sequence"/>
</dbReference>
<accession>A0ABV9LY18</accession>